<protein>
    <recommendedName>
        <fullName evidence="5">Extracellular membrane protein CFEM domain-containing protein</fullName>
    </recommendedName>
</protein>
<gene>
    <name evidence="3" type="ORF">POSPLADRAFT_1041464</name>
</gene>
<reference evidence="3 4" key="1">
    <citation type="submission" date="2017-04" db="EMBL/GenBank/DDBJ databases">
        <title>Genome Sequence of the Model Brown-Rot Fungus Postia placenta SB12.</title>
        <authorList>
            <consortium name="DOE Joint Genome Institute"/>
            <person name="Gaskell J."/>
            <person name="Kersten P."/>
            <person name="Larrondo L.F."/>
            <person name="Canessa P."/>
            <person name="Martinez D."/>
            <person name="Hibbett D."/>
            <person name="Schmoll M."/>
            <person name="Kubicek C.P."/>
            <person name="Martinez A.T."/>
            <person name="Yadav J."/>
            <person name="Master E."/>
            <person name="Magnuson J.K."/>
            <person name="James T."/>
            <person name="Yaver D."/>
            <person name="Berka R."/>
            <person name="Labutti K."/>
            <person name="Lipzen A."/>
            <person name="Aerts A."/>
            <person name="Barry K."/>
            <person name="Henrissat B."/>
            <person name="Blanchette R."/>
            <person name="Grigoriev I."/>
            <person name="Cullen D."/>
        </authorList>
    </citation>
    <scope>NUCLEOTIDE SEQUENCE [LARGE SCALE GENOMIC DNA]</scope>
    <source>
        <strain evidence="3 4">MAD-698-R-SB12</strain>
    </source>
</reference>
<keyword evidence="1" id="KW-1133">Transmembrane helix</keyword>
<keyword evidence="1" id="KW-0812">Transmembrane</keyword>
<keyword evidence="4" id="KW-1185">Reference proteome</keyword>
<organism evidence="3 4">
    <name type="scientific">Postia placenta MAD-698-R-SB12</name>
    <dbReference type="NCBI Taxonomy" id="670580"/>
    <lineage>
        <taxon>Eukaryota</taxon>
        <taxon>Fungi</taxon>
        <taxon>Dikarya</taxon>
        <taxon>Basidiomycota</taxon>
        <taxon>Agaricomycotina</taxon>
        <taxon>Agaricomycetes</taxon>
        <taxon>Polyporales</taxon>
        <taxon>Adustoporiaceae</taxon>
        <taxon>Rhodonia</taxon>
    </lineage>
</organism>
<evidence type="ECO:0000313" key="3">
    <source>
        <dbReference type="EMBL" id="OSX57909.1"/>
    </source>
</evidence>
<evidence type="ECO:0000256" key="1">
    <source>
        <dbReference type="SAM" id="Phobius"/>
    </source>
</evidence>
<dbReference type="GeneID" id="36322865"/>
<dbReference type="RefSeq" id="XP_024334703.1">
    <property type="nucleotide sequence ID" value="XM_024477915.1"/>
</dbReference>
<keyword evidence="2" id="KW-0732">Signal</keyword>
<feature type="transmembrane region" description="Helical" evidence="1">
    <location>
        <begin position="146"/>
        <end position="167"/>
    </location>
</feature>
<dbReference type="OrthoDB" id="2953532at2759"/>
<evidence type="ECO:0008006" key="5">
    <source>
        <dbReference type="Google" id="ProtNLM"/>
    </source>
</evidence>
<name>A0A1X6MNR9_9APHY</name>
<dbReference type="Proteomes" id="UP000194127">
    <property type="component" value="Unassembled WGS sequence"/>
</dbReference>
<evidence type="ECO:0000313" key="4">
    <source>
        <dbReference type="Proteomes" id="UP000194127"/>
    </source>
</evidence>
<feature type="chain" id="PRO_5012100812" description="Extracellular membrane protein CFEM domain-containing protein" evidence="2">
    <location>
        <begin position="22"/>
        <end position="170"/>
    </location>
</feature>
<feature type="signal peptide" evidence="2">
    <location>
        <begin position="1"/>
        <end position="21"/>
    </location>
</feature>
<dbReference type="AlphaFoldDB" id="A0A1X6MNR9"/>
<dbReference type="EMBL" id="KZ110606">
    <property type="protein sequence ID" value="OSX57909.1"/>
    <property type="molecule type" value="Genomic_DNA"/>
</dbReference>
<sequence>MHSFLSFTFLLVTLLASRAFALEINVGGTIGNVTAQQFLDINDETLTGACTPQCPTANTTVAACTTDACLCDPATVAAITTCEQCLFNTLIAKNIPMPDPRAGSATALTAYAAACLASVNITVPTSEITLTLPADWDGPFGQHLSLPATVITVIVATALASGCIYVVNTM</sequence>
<proteinExistence type="predicted"/>
<evidence type="ECO:0000256" key="2">
    <source>
        <dbReference type="SAM" id="SignalP"/>
    </source>
</evidence>
<accession>A0A1X6MNR9</accession>
<keyword evidence="1" id="KW-0472">Membrane</keyword>